<name>A0A3P7XUE7_HELPZ</name>
<gene>
    <name evidence="1" type="ORF">HPBE_LOCUS3293</name>
</gene>
<organism evidence="1">
    <name type="scientific">Heligmosomoides polygyrus</name>
    <name type="common">Parasitic roundworm</name>
    <dbReference type="NCBI Taxonomy" id="6339"/>
    <lineage>
        <taxon>Eukaryota</taxon>
        <taxon>Metazoa</taxon>
        <taxon>Ecdysozoa</taxon>
        <taxon>Nematoda</taxon>
        <taxon>Chromadorea</taxon>
        <taxon>Rhabditida</taxon>
        <taxon>Rhabditina</taxon>
        <taxon>Rhabditomorpha</taxon>
        <taxon>Strongyloidea</taxon>
        <taxon>Heligmosomidae</taxon>
        <taxon>Heligmosomoides</taxon>
    </lineage>
</organism>
<dbReference type="AlphaFoldDB" id="A0A3P7XUE7"/>
<proteinExistence type="predicted"/>
<dbReference type="OrthoDB" id="5861374at2759"/>
<accession>A0A3P7XUE7</accession>
<reference evidence="1" key="1">
    <citation type="submission" date="2018-11" db="EMBL/GenBank/DDBJ databases">
        <authorList>
            <consortium name="Pathogen Informatics"/>
        </authorList>
    </citation>
    <scope>NUCLEOTIDE SEQUENCE [LARGE SCALE GENOMIC DNA]</scope>
</reference>
<sequence>MRMRTYDGKQTAQQDLDVLFDMFNLERLPPTPPPAHQLTPISPEQHALQQARPATHEIVYDDQLVYDKATAPGST</sequence>
<protein>
    <submittedName>
        <fullName evidence="1">Uncharacterized protein</fullName>
    </submittedName>
</protein>
<dbReference type="EMBL" id="UZAH01007768">
    <property type="protein sequence ID" value="VDO33218.1"/>
    <property type="molecule type" value="Genomic_DNA"/>
</dbReference>
<evidence type="ECO:0000313" key="1">
    <source>
        <dbReference type="EMBL" id="VDO33218.1"/>
    </source>
</evidence>